<reference evidence="6 7" key="1">
    <citation type="submission" date="2018-01" db="EMBL/GenBank/DDBJ databases">
        <title>Genomic Encyclopedia of Type Strains, Phase III (KMG-III): the genomes of soil and plant-associated and newly described type strains.</title>
        <authorList>
            <person name="Whitman W."/>
        </authorList>
    </citation>
    <scope>NUCLEOTIDE SEQUENCE [LARGE SCALE GENOMIC DNA]</scope>
    <source>
        <strain evidence="6 7">1131</strain>
    </source>
</reference>
<dbReference type="CDD" id="cd06327">
    <property type="entry name" value="PBP1_SBP-like"/>
    <property type="match status" value="1"/>
</dbReference>
<evidence type="ECO:0000256" key="2">
    <source>
        <dbReference type="ARBA" id="ARBA00022729"/>
    </source>
</evidence>
<keyword evidence="7" id="KW-1185">Reference proteome</keyword>
<evidence type="ECO:0000259" key="5">
    <source>
        <dbReference type="Pfam" id="PF13458"/>
    </source>
</evidence>
<comment type="similarity">
    <text evidence="1">Belongs to the leucine-binding protein family.</text>
</comment>
<comment type="caution">
    <text evidence="6">The sequence shown here is derived from an EMBL/GenBank/DDBJ whole genome shotgun (WGS) entry which is preliminary data.</text>
</comment>
<dbReference type="GO" id="GO:0006865">
    <property type="term" value="P:amino acid transport"/>
    <property type="evidence" value="ECO:0007669"/>
    <property type="project" value="UniProtKB-KW"/>
</dbReference>
<sequence length="402" mass="42941">MMKLKTILATTALATLMASPALAQQISVKAGVLNDRSGLYADLSGEGSVIAARLAVEDFKAAEKGIKVEIVSADHQNKPDVGSTIARQWYDQDGVDLILDVPTSSVALAVSQITKEKNKIHINSGAAASDLTGKACTPNTIHWTYDTYALAQGTGGAMVKAGGDSWFFLTADYAFGHALERDATEVITKNGGKVLGAVRTPFPGTDFSSFLLQAQASKAKVIGLANAGGDTINSIKQAGEFGIVAGGQKLAGLLVFASDVHALGLQTAQGLVLTEAFYWDTNDQTRAWSERFAKLNNGKKPTMVQAGVYSGLLHYLKAVEAAKSKDTATVMAKMKEMPTDDPLFGKGTVRVDGRKMHDMYLFEVKKPSESKGPWDYYKQLAVLPADKAFRPLSESECPLVKK</sequence>
<dbReference type="SUPFAM" id="SSF53822">
    <property type="entry name" value="Periplasmic binding protein-like I"/>
    <property type="match status" value="1"/>
</dbReference>
<feature type="chain" id="PRO_5015764570" evidence="4">
    <location>
        <begin position="24"/>
        <end position="402"/>
    </location>
</feature>
<dbReference type="PANTHER" id="PTHR30483">
    <property type="entry name" value="LEUCINE-SPECIFIC-BINDING PROTEIN"/>
    <property type="match status" value="1"/>
</dbReference>
<evidence type="ECO:0000256" key="4">
    <source>
        <dbReference type="SAM" id="SignalP"/>
    </source>
</evidence>
<gene>
    <name evidence="6" type="ORF">CYD53_104141</name>
</gene>
<dbReference type="Gene3D" id="3.40.50.2300">
    <property type="match status" value="2"/>
</dbReference>
<dbReference type="EMBL" id="PQFZ01000004">
    <property type="protein sequence ID" value="POR53166.1"/>
    <property type="molecule type" value="Genomic_DNA"/>
</dbReference>
<accession>A0A2S4MEJ9</accession>
<dbReference type="PANTHER" id="PTHR30483:SF6">
    <property type="entry name" value="PERIPLASMIC BINDING PROTEIN OF ABC TRANSPORTER FOR NATURAL AMINO ACIDS"/>
    <property type="match status" value="1"/>
</dbReference>
<dbReference type="InterPro" id="IPR028082">
    <property type="entry name" value="Peripla_BP_I"/>
</dbReference>
<evidence type="ECO:0000313" key="6">
    <source>
        <dbReference type="EMBL" id="POR53166.1"/>
    </source>
</evidence>
<protein>
    <submittedName>
        <fullName evidence="6">Amino acid/amide ABC transporter substrate-binding protein (HAAT family)</fullName>
    </submittedName>
</protein>
<evidence type="ECO:0000313" key="7">
    <source>
        <dbReference type="Proteomes" id="UP000236919"/>
    </source>
</evidence>
<evidence type="ECO:0000256" key="3">
    <source>
        <dbReference type="ARBA" id="ARBA00022970"/>
    </source>
</evidence>
<keyword evidence="3" id="KW-0813">Transport</keyword>
<keyword evidence="2 4" id="KW-0732">Signal</keyword>
<proteinExistence type="inferred from homology"/>
<feature type="domain" description="Leucine-binding protein" evidence="5">
    <location>
        <begin position="27"/>
        <end position="365"/>
    </location>
</feature>
<dbReference type="Proteomes" id="UP000236919">
    <property type="component" value="Unassembled WGS sequence"/>
</dbReference>
<dbReference type="AlphaFoldDB" id="A0A2S4MEJ9"/>
<dbReference type="Pfam" id="PF13458">
    <property type="entry name" value="Peripla_BP_6"/>
    <property type="match status" value="1"/>
</dbReference>
<keyword evidence="3" id="KW-0029">Amino-acid transport</keyword>
<name>A0A2S4MEJ9_9HYPH</name>
<dbReference type="InterPro" id="IPR028081">
    <property type="entry name" value="Leu-bd"/>
</dbReference>
<organism evidence="6 7">
    <name type="scientific">Bosea psychrotolerans</name>
    <dbReference type="NCBI Taxonomy" id="1871628"/>
    <lineage>
        <taxon>Bacteria</taxon>
        <taxon>Pseudomonadati</taxon>
        <taxon>Pseudomonadota</taxon>
        <taxon>Alphaproteobacteria</taxon>
        <taxon>Hyphomicrobiales</taxon>
        <taxon>Boseaceae</taxon>
        <taxon>Bosea</taxon>
    </lineage>
</organism>
<feature type="signal peptide" evidence="4">
    <location>
        <begin position="1"/>
        <end position="23"/>
    </location>
</feature>
<evidence type="ECO:0000256" key="1">
    <source>
        <dbReference type="ARBA" id="ARBA00010062"/>
    </source>
</evidence>
<dbReference type="InterPro" id="IPR051010">
    <property type="entry name" value="BCAA_transport"/>
</dbReference>